<dbReference type="UniPathway" id="UPA00241">
    <property type="reaction ID" value="UER00352"/>
</dbReference>
<evidence type="ECO:0000256" key="3">
    <source>
        <dbReference type="ARBA" id="ARBA00001972"/>
    </source>
</evidence>
<dbReference type="GO" id="GO:0015937">
    <property type="term" value="P:coenzyme A biosynthetic process"/>
    <property type="evidence" value="ECO:0007669"/>
    <property type="project" value="UniProtKB-UniPathway"/>
</dbReference>
<dbReference type="GO" id="GO:0005737">
    <property type="term" value="C:cytoplasm"/>
    <property type="evidence" value="ECO:0007669"/>
    <property type="project" value="UniProtKB-SubCell"/>
</dbReference>
<protein>
    <recommendedName>
        <fullName evidence="16">Type III pantothenate kinase</fullName>
        <ecNumber evidence="7">2.7.1.33</ecNumber>
    </recommendedName>
</protein>
<sequence length="204" mass="22467">MLLCDIGNFSAKIYDNGKISHMSIEALNSYLPTQNIYYINVNSKFSPKSSKFIDIASCFEFDTAYKGLGIDRIAGCYTIENGVVVDAGSAITVDAMLENRHLGGFILPGISSYLKAYEEISPALKIPFNSQIDPNAIPQKTADAVTYGVVMPIILSIKDIAKNQKIFFTGGDGSFFAKFFDNAIFDKNLVFRGMLKAIKQKDLK</sequence>
<dbReference type="GO" id="GO:0005524">
    <property type="term" value="F:ATP binding"/>
    <property type="evidence" value="ECO:0007669"/>
    <property type="project" value="UniProtKB-KW"/>
</dbReference>
<proteinExistence type="inferred from homology"/>
<dbReference type="RefSeq" id="WP_075494545.1">
    <property type="nucleotide sequence ID" value="NZ_CP053844.1"/>
</dbReference>
<keyword evidence="18" id="KW-1185">Reference proteome</keyword>
<evidence type="ECO:0000313" key="18">
    <source>
        <dbReference type="Proteomes" id="UP000069632"/>
    </source>
</evidence>
<dbReference type="Pfam" id="PF03309">
    <property type="entry name" value="Pan_kinase"/>
    <property type="match status" value="1"/>
</dbReference>
<dbReference type="EC" id="2.7.1.33" evidence="7"/>
<evidence type="ECO:0000313" key="17">
    <source>
        <dbReference type="EMBL" id="CZE47358.1"/>
    </source>
</evidence>
<dbReference type="EMBL" id="FIZP01000003">
    <property type="protein sequence ID" value="CZE47358.1"/>
    <property type="molecule type" value="Genomic_DNA"/>
</dbReference>
<evidence type="ECO:0000256" key="6">
    <source>
        <dbReference type="ARBA" id="ARBA00011738"/>
    </source>
</evidence>
<comment type="catalytic activity">
    <reaction evidence="1">
        <text>(R)-pantothenate + ATP = (R)-4'-phosphopantothenate + ADP + H(+)</text>
        <dbReference type="Rhea" id="RHEA:16373"/>
        <dbReference type="ChEBI" id="CHEBI:10986"/>
        <dbReference type="ChEBI" id="CHEBI:15378"/>
        <dbReference type="ChEBI" id="CHEBI:29032"/>
        <dbReference type="ChEBI" id="CHEBI:30616"/>
        <dbReference type="ChEBI" id="CHEBI:456216"/>
        <dbReference type="EC" id="2.7.1.33"/>
    </reaction>
</comment>
<evidence type="ECO:0000256" key="16">
    <source>
        <dbReference type="ARBA" id="ARBA00040883"/>
    </source>
</evidence>
<keyword evidence="13" id="KW-0630">Potassium</keyword>
<dbReference type="SUPFAM" id="SSF53067">
    <property type="entry name" value="Actin-like ATPase domain"/>
    <property type="match status" value="2"/>
</dbReference>
<dbReference type="InterPro" id="IPR004619">
    <property type="entry name" value="Type_III_PanK"/>
</dbReference>
<evidence type="ECO:0000256" key="7">
    <source>
        <dbReference type="ARBA" id="ARBA00012102"/>
    </source>
</evidence>
<comment type="subcellular location">
    <subcellularLocation>
        <location evidence="4">Cytoplasm</location>
    </subcellularLocation>
</comment>
<evidence type="ECO:0000256" key="15">
    <source>
        <dbReference type="ARBA" id="ARBA00038036"/>
    </source>
</evidence>
<keyword evidence="10" id="KW-0547">Nucleotide-binding</keyword>
<dbReference type="NCBIfam" id="TIGR00671">
    <property type="entry name" value="baf"/>
    <property type="match status" value="1"/>
</dbReference>
<name>A0A128EPP6_9BACT</name>
<keyword evidence="9 17" id="KW-0808">Transferase</keyword>
<evidence type="ECO:0000256" key="9">
    <source>
        <dbReference type="ARBA" id="ARBA00022679"/>
    </source>
</evidence>
<gene>
    <name evidence="17" type="primary">coaX</name>
    <name evidence="17" type="ORF">ERS672216_00840</name>
</gene>
<dbReference type="PANTHER" id="PTHR34265:SF1">
    <property type="entry name" value="TYPE III PANTOTHENATE KINASE"/>
    <property type="match status" value="1"/>
</dbReference>
<evidence type="ECO:0000256" key="11">
    <source>
        <dbReference type="ARBA" id="ARBA00022777"/>
    </source>
</evidence>
<evidence type="ECO:0000256" key="8">
    <source>
        <dbReference type="ARBA" id="ARBA00022490"/>
    </source>
</evidence>
<organism evidence="17 18">
    <name type="scientific">Campylobacter geochelonis</name>
    <dbReference type="NCBI Taxonomy" id="1780362"/>
    <lineage>
        <taxon>Bacteria</taxon>
        <taxon>Pseudomonadati</taxon>
        <taxon>Campylobacterota</taxon>
        <taxon>Epsilonproteobacteria</taxon>
        <taxon>Campylobacterales</taxon>
        <taxon>Campylobacteraceae</taxon>
        <taxon>Campylobacter</taxon>
    </lineage>
</organism>
<comment type="cofactor">
    <cofactor evidence="2">
        <name>K(+)</name>
        <dbReference type="ChEBI" id="CHEBI:29103"/>
    </cofactor>
</comment>
<dbReference type="Proteomes" id="UP000069632">
    <property type="component" value="Unassembled WGS sequence"/>
</dbReference>
<evidence type="ECO:0000256" key="13">
    <source>
        <dbReference type="ARBA" id="ARBA00022958"/>
    </source>
</evidence>
<evidence type="ECO:0000256" key="1">
    <source>
        <dbReference type="ARBA" id="ARBA00001206"/>
    </source>
</evidence>
<dbReference type="Gene3D" id="3.30.420.40">
    <property type="match status" value="2"/>
</dbReference>
<evidence type="ECO:0000256" key="12">
    <source>
        <dbReference type="ARBA" id="ARBA00022840"/>
    </source>
</evidence>
<keyword evidence="8" id="KW-0963">Cytoplasm</keyword>
<dbReference type="NCBIfam" id="NF009872">
    <property type="entry name" value="PRK13333.1"/>
    <property type="match status" value="1"/>
</dbReference>
<comment type="similarity">
    <text evidence="15">Belongs to the type III pantothenate kinase family.</text>
</comment>
<dbReference type="InterPro" id="IPR043129">
    <property type="entry name" value="ATPase_NBD"/>
</dbReference>
<keyword evidence="12" id="KW-0067">ATP-binding</keyword>
<accession>A0A128EPP6</accession>
<evidence type="ECO:0000256" key="2">
    <source>
        <dbReference type="ARBA" id="ARBA00001958"/>
    </source>
</evidence>
<dbReference type="PANTHER" id="PTHR34265">
    <property type="entry name" value="TYPE III PANTOTHENATE KINASE"/>
    <property type="match status" value="1"/>
</dbReference>
<keyword evidence="11 17" id="KW-0418">Kinase</keyword>
<dbReference type="GO" id="GO:0004594">
    <property type="term" value="F:pantothenate kinase activity"/>
    <property type="evidence" value="ECO:0007669"/>
    <property type="project" value="UniProtKB-EC"/>
</dbReference>
<dbReference type="AlphaFoldDB" id="A0A128EPP6"/>
<evidence type="ECO:0000256" key="4">
    <source>
        <dbReference type="ARBA" id="ARBA00004496"/>
    </source>
</evidence>
<evidence type="ECO:0000256" key="14">
    <source>
        <dbReference type="ARBA" id="ARBA00022993"/>
    </source>
</evidence>
<comment type="subunit">
    <text evidence="6">Homodimer.</text>
</comment>
<keyword evidence="14" id="KW-0173">Coenzyme A biosynthesis</keyword>
<evidence type="ECO:0000256" key="5">
    <source>
        <dbReference type="ARBA" id="ARBA00005225"/>
    </source>
</evidence>
<reference evidence="17 18" key="1">
    <citation type="submission" date="2016-02" db="EMBL/GenBank/DDBJ databases">
        <authorList>
            <consortium name="Pathogen Informatics"/>
        </authorList>
    </citation>
    <scope>NUCLEOTIDE SEQUENCE [LARGE SCALE GENOMIC DNA]</scope>
    <source>
        <strain evidence="17 18">RC20</strain>
    </source>
</reference>
<comment type="cofactor">
    <cofactor evidence="3">
        <name>NH4(+)</name>
        <dbReference type="ChEBI" id="CHEBI:28938"/>
    </cofactor>
</comment>
<comment type="pathway">
    <text evidence="5">Cofactor biosynthesis; coenzyme A biosynthesis; CoA from (R)-pantothenate: step 1/5.</text>
</comment>
<evidence type="ECO:0000256" key="10">
    <source>
        <dbReference type="ARBA" id="ARBA00022741"/>
    </source>
</evidence>
<dbReference type="OrthoDB" id="5347692at2"/>